<feature type="region of interest" description="Disordered" evidence="1">
    <location>
        <begin position="1"/>
        <end position="25"/>
    </location>
</feature>
<proteinExistence type="predicted"/>
<dbReference type="Proteomes" id="UP000319663">
    <property type="component" value="Unassembled WGS sequence"/>
</dbReference>
<dbReference type="InterPro" id="IPR010839">
    <property type="entry name" value="AtuA_N"/>
</dbReference>
<comment type="caution">
    <text evidence="3">The sequence shown here is derived from an EMBL/GenBank/DDBJ whole genome shotgun (WGS) entry which is preliminary data.</text>
</comment>
<accession>A0A507QVJ2</accession>
<dbReference type="EMBL" id="VIFY01000045">
    <property type="protein sequence ID" value="TQB73378.1"/>
    <property type="molecule type" value="Genomic_DNA"/>
</dbReference>
<organism evidence="3 4">
    <name type="scientific">Monascus purpureus</name>
    <name type="common">Red mold</name>
    <name type="synonym">Monascus anka</name>
    <dbReference type="NCBI Taxonomy" id="5098"/>
    <lineage>
        <taxon>Eukaryota</taxon>
        <taxon>Fungi</taxon>
        <taxon>Dikarya</taxon>
        <taxon>Ascomycota</taxon>
        <taxon>Pezizomycotina</taxon>
        <taxon>Eurotiomycetes</taxon>
        <taxon>Eurotiomycetidae</taxon>
        <taxon>Eurotiales</taxon>
        <taxon>Aspergillaceae</taxon>
        <taxon>Monascus</taxon>
    </lineage>
</organism>
<dbReference type="Pfam" id="PF07287">
    <property type="entry name" value="AtuA"/>
    <property type="match status" value="1"/>
</dbReference>
<sequence>MSKSVPLQRAVESDPPAEGVSSDFSGDFGASKLRVPSLSSGPYKPHVEKGVARMVARQYNIQELGSALVAGHLIEFSSYGVTGVQGLPPPPTAKVGITAAGGFAAEYHIYICGLDIEEKVEWIKAQTIAALGPESYKKLSLLQVTIIGVPKDDPKYQDSSTVDVRVFAQTRHGFRCQLGSLYKLKELLGNDYVGKPIDQFEIPGLKAVHFLLQDHLDRGYNAGAGLDCLRKSLVEYIRTKYIDVPVKFLEREDHDCFARG</sequence>
<evidence type="ECO:0000259" key="2">
    <source>
        <dbReference type="Pfam" id="PF07287"/>
    </source>
</evidence>
<gene>
    <name evidence="3" type="ORF">MPDQ_005873</name>
</gene>
<evidence type="ECO:0000313" key="3">
    <source>
        <dbReference type="EMBL" id="TQB73378.1"/>
    </source>
</evidence>
<dbReference type="PANTHER" id="PTHR47585">
    <property type="match status" value="1"/>
</dbReference>
<protein>
    <recommendedName>
        <fullName evidence="2">Acyclic terpene utilisation N-terminal domain-containing protein</fullName>
    </recommendedName>
</protein>
<evidence type="ECO:0000313" key="4">
    <source>
        <dbReference type="Proteomes" id="UP000319663"/>
    </source>
</evidence>
<feature type="domain" description="Acyclic terpene utilisation N-terminal" evidence="2">
    <location>
        <begin position="81"/>
        <end position="175"/>
    </location>
</feature>
<keyword evidence="4" id="KW-1185">Reference proteome</keyword>
<dbReference type="STRING" id="5098.A0A507QVJ2"/>
<dbReference type="PANTHER" id="PTHR47585:SF2">
    <property type="entry name" value="DUF1446 DOMAIN PROTEIN (AFU_ORTHOLOGUE AFUA_6G11420)"/>
    <property type="match status" value="1"/>
</dbReference>
<name>A0A507QVJ2_MONPU</name>
<reference evidence="3 4" key="1">
    <citation type="submission" date="2019-06" db="EMBL/GenBank/DDBJ databases">
        <title>Wine fermentation using esterase from Monascus purpureus.</title>
        <authorList>
            <person name="Geng C."/>
            <person name="Zhang Y."/>
        </authorList>
    </citation>
    <scope>NUCLEOTIDE SEQUENCE [LARGE SCALE GENOMIC DNA]</scope>
    <source>
        <strain evidence="3">HQ1</strain>
    </source>
</reference>
<evidence type="ECO:0000256" key="1">
    <source>
        <dbReference type="SAM" id="MobiDB-lite"/>
    </source>
</evidence>
<dbReference type="AlphaFoldDB" id="A0A507QVJ2"/>